<dbReference type="SUPFAM" id="SSF51713">
    <property type="entry name" value="tRNA-guanine transglycosylase"/>
    <property type="match status" value="1"/>
</dbReference>
<dbReference type="NCBIfam" id="TIGR00430">
    <property type="entry name" value="Q_tRNA_tgt"/>
    <property type="match status" value="1"/>
</dbReference>
<organism evidence="5 6">
    <name type="scientific">candidate division WWE3 bacterium RIFCSPLOWO2_01_FULL_41_18</name>
    <dbReference type="NCBI Taxonomy" id="1802625"/>
    <lineage>
        <taxon>Bacteria</taxon>
        <taxon>Katanobacteria</taxon>
    </lineage>
</organism>
<dbReference type="GO" id="GO:0002099">
    <property type="term" value="P:tRNA wobble guanine modification"/>
    <property type="evidence" value="ECO:0007669"/>
    <property type="project" value="TreeGrafter"/>
</dbReference>
<protein>
    <recommendedName>
        <fullName evidence="4">tRNA-guanine(15) transglycosylase-like domain-containing protein</fullName>
    </recommendedName>
</protein>
<dbReference type="Proteomes" id="UP000176504">
    <property type="component" value="Unassembled WGS sequence"/>
</dbReference>
<dbReference type="Gene3D" id="3.20.20.105">
    <property type="entry name" value="Queuine tRNA-ribosyltransferase-like"/>
    <property type="match status" value="1"/>
</dbReference>
<dbReference type="PANTHER" id="PTHR46499:SF1">
    <property type="entry name" value="QUEUINE TRNA-RIBOSYLTRANSFERASE"/>
    <property type="match status" value="1"/>
</dbReference>
<evidence type="ECO:0000256" key="2">
    <source>
        <dbReference type="ARBA" id="ARBA00022679"/>
    </source>
</evidence>
<dbReference type="Pfam" id="PF01702">
    <property type="entry name" value="TGT"/>
    <property type="match status" value="1"/>
</dbReference>
<dbReference type="InterPro" id="IPR050076">
    <property type="entry name" value="ArchSynthase1/Queuine_TRR"/>
</dbReference>
<dbReference type="GO" id="GO:0005737">
    <property type="term" value="C:cytoplasm"/>
    <property type="evidence" value="ECO:0007669"/>
    <property type="project" value="TreeGrafter"/>
</dbReference>
<name>A0A1F4VDW1_UNCKA</name>
<dbReference type="NCBIfam" id="TIGR00449">
    <property type="entry name" value="tgt_general"/>
    <property type="match status" value="1"/>
</dbReference>
<evidence type="ECO:0000259" key="4">
    <source>
        <dbReference type="Pfam" id="PF01702"/>
    </source>
</evidence>
<evidence type="ECO:0000313" key="6">
    <source>
        <dbReference type="Proteomes" id="UP000176504"/>
    </source>
</evidence>
<gene>
    <name evidence="5" type="ORF">A3A78_00125</name>
</gene>
<dbReference type="InterPro" id="IPR036511">
    <property type="entry name" value="TGT-like_sf"/>
</dbReference>
<accession>A0A1F4VDW1</accession>
<dbReference type="EMBL" id="MEVI01000002">
    <property type="protein sequence ID" value="OGC55357.1"/>
    <property type="molecule type" value="Genomic_DNA"/>
</dbReference>
<keyword evidence="1" id="KW-0328">Glycosyltransferase</keyword>
<comment type="caution">
    <text evidence="5">The sequence shown here is derived from an EMBL/GenBank/DDBJ whole genome shotgun (WGS) entry which is preliminary data.</text>
</comment>
<keyword evidence="3" id="KW-0819">tRNA processing</keyword>
<sequence>MIKFIRANGKLISTPAFFPDATRAVIKSLTPHDLADAGVEGIVINTYHLLFTPGSKIIKKAGGAHKFMNFKGHIISDSGGFQMLSLIHKSKKFGKITDKGIKLTYPGFKEVLFTPEKCIDAQFDLGSDIMICLDDCPGIDASKKEIDESVERTVKWAERCKKRFQENLNKNGNSTNRPLLFAVVQGGSYTALRVNCAKALVKLSFDGYAFGGWPMTRKNELDIKFLKLVSDNTPKNSAKYALGVGKPEEIAKCVKMGYSIFDCVLPTRDARHKRLYVFNKNPSKTKDLTKRSFYGYLDLGKTMYSNNKGPIDKYCSCYACKHYTRSYIHHLFKIKDSLAHRLCTIHNVYMYTTVIKRIRELG</sequence>
<reference evidence="5 6" key="1">
    <citation type="journal article" date="2016" name="Nat. Commun.">
        <title>Thousands of microbial genomes shed light on interconnected biogeochemical processes in an aquifer system.</title>
        <authorList>
            <person name="Anantharaman K."/>
            <person name="Brown C.T."/>
            <person name="Hug L.A."/>
            <person name="Sharon I."/>
            <person name="Castelle C.J."/>
            <person name="Probst A.J."/>
            <person name="Thomas B.C."/>
            <person name="Singh A."/>
            <person name="Wilkins M.J."/>
            <person name="Karaoz U."/>
            <person name="Brodie E.L."/>
            <person name="Williams K.H."/>
            <person name="Hubbard S.S."/>
            <person name="Banfield J.F."/>
        </authorList>
    </citation>
    <scope>NUCLEOTIDE SEQUENCE [LARGE SCALE GENOMIC DNA]</scope>
</reference>
<proteinExistence type="predicted"/>
<feature type="domain" description="tRNA-guanine(15) transglycosylase-like" evidence="4">
    <location>
        <begin position="9"/>
        <end position="360"/>
    </location>
</feature>
<evidence type="ECO:0000256" key="1">
    <source>
        <dbReference type="ARBA" id="ARBA00022676"/>
    </source>
</evidence>
<dbReference type="GO" id="GO:0008479">
    <property type="term" value="F:tRNA-guanosine(34) queuine transglycosylase activity"/>
    <property type="evidence" value="ECO:0007669"/>
    <property type="project" value="InterPro"/>
</dbReference>
<dbReference type="InterPro" id="IPR002616">
    <property type="entry name" value="tRNA_ribo_trans-like"/>
</dbReference>
<evidence type="ECO:0000313" key="5">
    <source>
        <dbReference type="EMBL" id="OGC55357.1"/>
    </source>
</evidence>
<keyword evidence="2" id="KW-0808">Transferase</keyword>
<dbReference type="InterPro" id="IPR004803">
    <property type="entry name" value="TGT"/>
</dbReference>
<dbReference type="AlphaFoldDB" id="A0A1F4VDW1"/>
<dbReference type="PANTHER" id="PTHR46499">
    <property type="entry name" value="QUEUINE TRNA-RIBOSYLTRANSFERASE"/>
    <property type="match status" value="1"/>
</dbReference>
<evidence type="ECO:0000256" key="3">
    <source>
        <dbReference type="ARBA" id="ARBA00022694"/>
    </source>
</evidence>